<sequence>MRPHEQTPATVCLFPNIVLELVVALSSATLVVPSAKCPTSEILCHNYSRIETTFRQVVVSPSARTKHSVWDLDAILFPNYTKKHQHQQAKCRERQNQSLPAVLLEVSAALCSLEKLPRESFMGDTERPNASKRSPRLLTASIVVIDATKGRTVKVPQSLLDELFQEIDRLKRQSTSRLDSRTAQIDDSHDTNTPDGSALQSLQSPLDLQPEPSTESAENETSPAISIDPWFDSLNVFRSSVLIGEAADAAFATRFRQVITDPLAPEPIHLIRLNYASNESMMSLAHVNTPWPGPSRAKFLLEAAMKYIGRSYHIVETQAITESWKQNTHDASPEAIVLRCRTWALFAIGELYISKSTGVHGFPGMAYFAQASKALGYLDERPEVETVELYLLLSFYSMALNRRYSAYVFAGTAVRVAVVIGLHLNIPESQLPDPMVRRHRKSLFWTAYIIDRLYAANLNHPPAIQDDDIGVDLPCEPSDSTSTDSRGDSDYHVADIRLAGLLTSIIRSVYSVRTQAEGTCANLSSRVHGCLKDLQSWVEILPGPLQIGDGSLNQPHDHKVVALHLRFYQCVILATRPLLLHALRIHIANSRPGSSPATSNIPDEATALSKACIRCAHQSTRLLTRAWIDGTFMTFDCFFTQHLFSSLTILAISSLLDGIGSRLDRDIYEEASRLLDQLKMAGNMVAQEYSRHVEVMESTMLSNLKAHTQSQSDGVADSCDDSLTQDIDRNLADEVIPAAGAPWPEPSLQELLSQPVIDVHFLEAAVRGEHSQGIHWPDVSRGKFPAAKLPAELCHYETMMSPILVCLFPRVFAFCIDYLVLLLGPDSHMLNAAQLQIVYASTPKLTSTTECRPVLRLMPLGGSVTHGVGSSDQNGYRKKLSELLHGCGYNVCMVGSRRSGTHFNNEHEGWRGYRIDQIEARAKLSAAKLLPHVFTVNAGSNDCLQGYKLTEARCRLVHLLDTLWVASPGSTIILSGLLVNQNEVVQQRVEEFNIEAERLARQLTLKGRKIVPEMARGLSGGCKKRLLAPRQQAPDQLKSSSWEASSLDYDLQIRLMLGSALISAGIVEGHISAKADCMYRRVSLLVPRPMILYDKHNAKQAGNVPPPPGQFLNLLARGKFTVNLGANRGCTSLSYGGKTVTQWPDCSEHPEDWHAPVPGKCLVDNPDGKGAMHTQNYTTTAGTAFAISYQSDIRKQLTVVENSTPWKRVASYQVPDLPACPVGGCYCAWLWIPDGCKITLAYERPLAQLTDSFIAGGQPNMYMQNFKCNVTNAVSTKRLGIAKPPVACRDDSRKCVAGPKQLIAWNQAEGNNVQDVGYSPGYNARMGFKPANRLQGSRYGYAHLDRER</sequence>
<keyword evidence="12" id="KW-0804">Transcription</keyword>
<accession>A0A9Q8WFG6</accession>
<evidence type="ECO:0000256" key="8">
    <source>
        <dbReference type="ARBA" id="ARBA00023015"/>
    </source>
</evidence>
<keyword evidence="4" id="KW-0479">Metal-binding</keyword>
<keyword evidence="8" id="KW-0805">Transcription regulation</keyword>
<dbReference type="CDD" id="cd12148">
    <property type="entry name" value="fungal_TF_MHR"/>
    <property type="match status" value="1"/>
</dbReference>
<keyword evidence="14" id="KW-0539">Nucleus</keyword>
<feature type="region of interest" description="Disordered" evidence="16">
    <location>
        <begin position="175"/>
        <end position="222"/>
    </location>
</feature>
<evidence type="ECO:0000256" key="13">
    <source>
        <dbReference type="ARBA" id="ARBA00023180"/>
    </source>
</evidence>
<dbReference type="EMBL" id="CP019475">
    <property type="protein sequence ID" value="UQC80857.1"/>
    <property type="molecule type" value="Genomic_DNA"/>
</dbReference>
<dbReference type="GeneID" id="73340352"/>
<evidence type="ECO:0000256" key="1">
    <source>
        <dbReference type="ARBA" id="ARBA00001973"/>
    </source>
</evidence>
<keyword evidence="10" id="KW-0238">DNA-binding</keyword>
<dbReference type="InterPro" id="IPR007219">
    <property type="entry name" value="XnlR_reg_dom"/>
</dbReference>
<dbReference type="Pfam" id="PF13472">
    <property type="entry name" value="Lipase_GDSL_2"/>
    <property type="match status" value="1"/>
</dbReference>
<feature type="domain" description="Xylanolytic transcriptional activator regulatory" evidence="18">
    <location>
        <begin position="406"/>
        <end position="480"/>
    </location>
</feature>
<evidence type="ECO:0000259" key="18">
    <source>
        <dbReference type="SMART" id="SM00906"/>
    </source>
</evidence>
<dbReference type="GO" id="GO:0005576">
    <property type="term" value="C:extracellular region"/>
    <property type="evidence" value="ECO:0007669"/>
    <property type="project" value="UniProtKB-SubCell"/>
</dbReference>
<dbReference type="Pfam" id="PF04082">
    <property type="entry name" value="Fungal_trans"/>
    <property type="match status" value="1"/>
</dbReference>
<dbReference type="SUPFAM" id="SSF52266">
    <property type="entry name" value="SGNH hydrolase"/>
    <property type="match status" value="1"/>
</dbReference>
<dbReference type="Gene3D" id="3.40.50.1110">
    <property type="entry name" value="SGNH hydrolase"/>
    <property type="match status" value="1"/>
</dbReference>
<feature type="signal peptide" evidence="17">
    <location>
        <begin position="1"/>
        <end position="24"/>
    </location>
</feature>
<dbReference type="Pfam" id="PF22810">
    <property type="entry name" value="LPMO_AA14"/>
    <property type="match status" value="1"/>
</dbReference>
<comment type="cofactor">
    <cofactor evidence="1">
        <name>Cu(2+)</name>
        <dbReference type="ChEBI" id="CHEBI:29036"/>
    </cofactor>
</comment>
<keyword evidence="11" id="KW-1015">Disulfide bond</keyword>
<evidence type="ECO:0000256" key="17">
    <source>
        <dbReference type="SAM" id="SignalP"/>
    </source>
</evidence>
<evidence type="ECO:0000256" key="7">
    <source>
        <dbReference type="ARBA" id="ARBA00023008"/>
    </source>
</evidence>
<dbReference type="GO" id="GO:0003677">
    <property type="term" value="F:DNA binding"/>
    <property type="evidence" value="ECO:0007669"/>
    <property type="project" value="UniProtKB-KW"/>
</dbReference>
<evidence type="ECO:0000256" key="10">
    <source>
        <dbReference type="ARBA" id="ARBA00023125"/>
    </source>
</evidence>
<evidence type="ECO:0000256" key="11">
    <source>
        <dbReference type="ARBA" id="ARBA00023157"/>
    </source>
</evidence>
<reference evidence="19" key="1">
    <citation type="journal article" date="2021" name="Mol. Plant Microbe Interact.">
        <title>Complete Genome Sequence of the Plant-Pathogenic Fungus Colletotrichum lupini.</title>
        <authorList>
            <person name="Baroncelli R."/>
            <person name="Pensec F."/>
            <person name="Da Lio D."/>
            <person name="Boufleur T."/>
            <person name="Vicente I."/>
            <person name="Sarrocco S."/>
            <person name="Picot A."/>
            <person name="Baraldi E."/>
            <person name="Sukno S."/>
            <person name="Thon M."/>
            <person name="Le Floch G."/>
        </authorList>
    </citation>
    <scope>NUCLEOTIDE SEQUENCE</scope>
    <source>
        <strain evidence="19">IMI 504893</strain>
    </source>
</reference>
<dbReference type="PANTHER" id="PTHR47424:SF3">
    <property type="entry name" value="REGULATORY PROTEIN GAL4"/>
    <property type="match status" value="1"/>
</dbReference>
<evidence type="ECO:0000256" key="14">
    <source>
        <dbReference type="ARBA" id="ARBA00023242"/>
    </source>
</evidence>
<dbReference type="InterPro" id="IPR036514">
    <property type="entry name" value="SGNH_hydro_sf"/>
</dbReference>
<name>A0A9Q8WFG6_9PEZI</name>
<keyword evidence="20" id="KW-1185">Reference proteome</keyword>
<comment type="subcellular location">
    <subcellularLocation>
        <location evidence="2">Secreted</location>
    </subcellularLocation>
</comment>
<dbReference type="InterPro" id="IPR051127">
    <property type="entry name" value="Fungal_SecMet_Regulators"/>
</dbReference>
<evidence type="ECO:0000256" key="6">
    <source>
        <dbReference type="ARBA" id="ARBA00023002"/>
    </source>
</evidence>
<dbReference type="GO" id="GO:0008270">
    <property type="term" value="F:zinc ion binding"/>
    <property type="evidence" value="ECO:0007669"/>
    <property type="project" value="InterPro"/>
</dbReference>
<keyword evidence="3" id="KW-0964">Secreted</keyword>
<organism evidence="19 20">
    <name type="scientific">Colletotrichum lupini</name>
    <dbReference type="NCBI Taxonomy" id="145971"/>
    <lineage>
        <taxon>Eukaryota</taxon>
        <taxon>Fungi</taxon>
        <taxon>Dikarya</taxon>
        <taxon>Ascomycota</taxon>
        <taxon>Pezizomycotina</taxon>
        <taxon>Sordariomycetes</taxon>
        <taxon>Hypocreomycetidae</taxon>
        <taxon>Glomerellales</taxon>
        <taxon>Glomerellaceae</taxon>
        <taxon>Colletotrichum</taxon>
        <taxon>Colletotrichum acutatum species complex</taxon>
    </lineage>
</organism>
<dbReference type="GO" id="GO:0006351">
    <property type="term" value="P:DNA-templated transcription"/>
    <property type="evidence" value="ECO:0007669"/>
    <property type="project" value="InterPro"/>
</dbReference>
<dbReference type="InterPro" id="IPR054497">
    <property type="entry name" value="LPMO_AA14"/>
</dbReference>
<gene>
    <name evidence="19" type="ORF">CLUP02_06342</name>
</gene>
<feature type="compositionally biased region" description="Low complexity" evidence="16">
    <location>
        <begin position="199"/>
        <end position="213"/>
    </location>
</feature>
<evidence type="ECO:0000256" key="5">
    <source>
        <dbReference type="ARBA" id="ARBA00022729"/>
    </source>
</evidence>
<evidence type="ECO:0000256" key="16">
    <source>
        <dbReference type="SAM" id="MobiDB-lite"/>
    </source>
</evidence>
<evidence type="ECO:0000313" key="20">
    <source>
        <dbReference type="Proteomes" id="UP000830671"/>
    </source>
</evidence>
<comment type="similarity">
    <text evidence="15">Belongs to the polysaccharide monooxygenase AA14 family.</text>
</comment>
<feature type="chain" id="PRO_5040330114" evidence="17">
    <location>
        <begin position="25"/>
        <end position="1348"/>
    </location>
</feature>
<evidence type="ECO:0000256" key="3">
    <source>
        <dbReference type="ARBA" id="ARBA00022525"/>
    </source>
</evidence>
<evidence type="ECO:0000256" key="12">
    <source>
        <dbReference type="ARBA" id="ARBA00023163"/>
    </source>
</evidence>
<evidence type="ECO:0000256" key="9">
    <source>
        <dbReference type="ARBA" id="ARBA00023033"/>
    </source>
</evidence>
<evidence type="ECO:0000256" key="4">
    <source>
        <dbReference type="ARBA" id="ARBA00022723"/>
    </source>
</evidence>
<dbReference type="GO" id="GO:0004497">
    <property type="term" value="F:monooxygenase activity"/>
    <property type="evidence" value="ECO:0007669"/>
    <property type="project" value="UniProtKB-KW"/>
</dbReference>
<dbReference type="KEGG" id="clup:CLUP02_06342"/>
<feature type="compositionally biased region" description="Basic and acidic residues" evidence="16">
    <location>
        <begin position="178"/>
        <end position="192"/>
    </location>
</feature>
<keyword evidence="5 17" id="KW-0732">Signal</keyword>
<dbReference type="Proteomes" id="UP000830671">
    <property type="component" value="Chromosome 3"/>
</dbReference>
<dbReference type="RefSeq" id="XP_049142485.1">
    <property type="nucleotide sequence ID" value="XM_049285342.1"/>
</dbReference>
<dbReference type="PANTHER" id="PTHR47424">
    <property type="entry name" value="REGULATORY PROTEIN GAL4"/>
    <property type="match status" value="1"/>
</dbReference>
<protein>
    <submittedName>
        <fullName evidence="19">Fungal specific transcription factor</fullName>
    </submittedName>
</protein>
<evidence type="ECO:0000313" key="19">
    <source>
        <dbReference type="EMBL" id="UQC80857.1"/>
    </source>
</evidence>
<dbReference type="SMART" id="SM00906">
    <property type="entry name" value="Fungal_trans"/>
    <property type="match status" value="1"/>
</dbReference>
<dbReference type="InterPro" id="IPR013830">
    <property type="entry name" value="SGNH_hydro"/>
</dbReference>
<proteinExistence type="inferred from homology"/>
<evidence type="ECO:0000256" key="2">
    <source>
        <dbReference type="ARBA" id="ARBA00004613"/>
    </source>
</evidence>
<keyword evidence="9" id="KW-0503">Monooxygenase</keyword>
<keyword evidence="13" id="KW-0325">Glycoprotein</keyword>
<keyword evidence="7" id="KW-0186">Copper</keyword>
<evidence type="ECO:0000256" key="15">
    <source>
        <dbReference type="ARBA" id="ARBA00046340"/>
    </source>
</evidence>
<keyword evidence="6" id="KW-0560">Oxidoreductase</keyword>